<evidence type="ECO:0000313" key="4">
    <source>
        <dbReference type="EMBL" id="VDC25448.1"/>
    </source>
</evidence>
<sequence length="404" mass="44820">MIVTPSMTGRGRYWISQFAEADQSIAALLIDSLEIHDHAEIMKSIGEQVRGLVNSNPENTPVALVPIRSIEDLPELADGRLEHVAYQTFDPGASYPSLPGSEAEIGGLIRGLIDGDRSNLLSPEASLSQLRAVKARKLCLITDYSGSGKQASRFARTFKSNTTIASWISYRLMEINVVTYAASLEASEIFQNDRHVNFQTQIFAKSARSADWSASQRQRINQLCQDYANEDEQYPALGYGDSFGLYLTNLRVPNNLPQILIRAKGHHPGLFAGREVPNDFFNELRSYNPSPSLDRTLRNLGAEDLADHLEAETRPVRGLRALAALHLLDYGMSEEHVYAMLGVSASKLIDLKTSLIALGCISLDGRLTKRGKAELQHARRKGLARPKYRHKPAPPVPYEPTQLR</sequence>
<dbReference type="Proteomes" id="UP000280861">
    <property type="component" value="Unassembled WGS sequence"/>
</dbReference>
<dbReference type="InterPro" id="IPR056920">
    <property type="entry name" value="PRTase-CE"/>
</dbReference>
<dbReference type="InterPro" id="IPR057055">
    <property type="entry name" value="wHTH-PRTase_assoc"/>
</dbReference>
<keyword evidence="5" id="KW-1185">Reference proteome</keyword>
<reference evidence="4 5" key="1">
    <citation type="submission" date="2018-11" db="EMBL/GenBank/DDBJ databases">
        <authorList>
            <person name="Criscuolo A."/>
        </authorList>
    </citation>
    <scope>NUCLEOTIDE SEQUENCE [LARGE SCALE GENOMIC DNA]</scope>
    <source>
        <strain evidence="4">AT11b</strain>
    </source>
</reference>
<evidence type="ECO:0000313" key="5">
    <source>
        <dbReference type="Proteomes" id="UP000280861"/>
    </source>
</evidence>
<dbReference type="RefSeq" id="WP_124091489.1">
    <property type="nucleotide sequence ID" value="NZ_CBCRYA010000012.1"/>
</dbReference>
<feature type="compositionally biased region" description="Basic residues" evidence="1">
    <location>
        <begin position="379"/>
        <end position="392"/>
    </location>
</feature>
<evidence type="ECO:0000259" key="2">
    <source>
        <dbReference type="Pfam" id="PF24390"/>
    </source>
</evidence>
<feature type="domain" description="PRTase-CE" evidence="2">
    <location>
        <begin position="14"/>
        <end position="261"/>
    </location>
</feature>
<dbReference type="OrthoDB" id="4288730at2"/>
<proteinExistence type="predicted"/>
<evidence type="ECO:0000259" key="3">
    <source>
        <dbReference type="Pfam" id="PF24409"/>
    </source>
</evidence>
<accession>A0A3P5WUV3</accession>
<gene>
    <name evidence="4" type="ORF">PSET11_01533</name>
</gene>
<dbReference type="Pfam" id="PF24409">
    <property type="entry name" value="wHTH-PRTase_assc"/>
    <property type="match status" value="1"/>
</dbReference>
<dbReference type="EMBL" id="UXAU01000021">
    <property type="protein sequence ID" value="VDC25448.1"/>
    <property type="molecule type" value="Genomic_DNA"/>
</dbReference>
<organism evidence="4 5">
    <name type="scientific">Arthrobacter ulcerisalmonis</name>
    <dbReference type="NCBI Taxonomy" id="2483813"/>
    <lineage>
        <taxon>Bacteria</taxon>
        <taxon>Bacillati</taxon>
        <taxon>Actinomycetota</taxon>
        <taxon>Actinomycetes</taxon>
        <taxon>Micrococcales</taxon>
        <taxon>Micrococcaceae</taxon>
        <taxon>Arthrobacter</taxon>
    </lineage>
</organism>
<dbReference type="Pfam" id="PF24390">
    <property type="entry name" value="PRTase-CE"/>
    <property type="match status" value="1"/>
</dbReference>
<protein>
    <submittedName>
        <fullName evidence="4">Uncharacterized protein</fullName>
    </submittedName>
</protein>
<feature type="region of interest" description="Disordered" evidence="1">
    <location>
        <begin position="379"/>
        <end position="404"/>
    </location>
</feature>
<feature type="domain" description="PRTase associated wHTH" evidence="3">
    <location>
        <begin position="325"/>
        <end position="404"/>
    </location>
</feature>
<evidence type="ECO:0000256" key="1">
    <source>
        <dbReference type="SAM" id="MobiDB-lite"/>
    </source>
</evidence>
<name>A0A3P5WUV3_9MICC</name>
<dbReference type="AlphaFoldDB" id="A0A3P5WUV3"/>